<proteinExistence type="predicted"/>
<dbReference type="EMBL" id="JAUCBP010000007">
    <property type="protein sequence ID" value="MDM7861107.1"/>
    <property type="molecule type" value="Genomic_DNA"/>
</dbReference>
<comment type="caution">
    <text evidence="1">The sequence shown here is derived from an EMBL/GenBank/DDBJ whole genome shotgun (WGS) entry which is preliminary data.</text>
</comment>
<evidence type="ECO:0000313" key="2">
    <source>
        <dbReference type="Proteomes" id="UP001234343"/>
    </source>
</evidence>
<gene>
    <name evidence="1" type="ORF">QTP81_10910</name>
</gene>
<evidence type="ECO:0000313" key="1">
    <source>
        <dbReference type="EMBL" id="MDM7861107.1"/>
    </source>
</evidence>
<organism evidence="1 2">
    <name type="scientific">Alteromonas arenosi</name>
    <dbReference type="NCBI Taxonomy" id="3055817"/>
    <lineage>
        <taxon>Bacteria</taxon>
        <taxon>Pseudomonadati</taxon>
        <taxon>Pseudomonadota</taxon>
        <taxon>Gammaproteobacteria</taxon>
        <taxon>Alteromonadales</taxon>
        <taxon>Alteromonadaceae</taxon>
        <taxon>Alteromonas/Salinimonas group</taxon>
        <taxon>Alteromonas</taxon>
    </lineage>
</organism>
<accession>A0ABT7SZW6</accession>
<protein>
    <submittedName>
        <fullName evidence="1">Uncharacterized protein</fullName>
    </submittedName>
</protein>
<dbReference type="Proteomes" id="UP001234343">
    <property type="component" value="Unassembled WGS sequence"/>
</dbReference>
<name>A0ABT7SZW6_9ALTE</name>
<keyword evidence="2" id="KW-1185">Reference proteome</keyword>
<reference evidence="1 2" key="1">
    <citation type="submission" date="2023-06" db="EMBL/GenBank/DDBJ databases">
        <title>Alteromonas sp. ASW11-36 isolated from intertidal sand.</title>
        <authorList>
            <person name="Li Y."/>
        </authorList>
    </citation>
    <scope>NUCLEOTIDE SEQUENCE [LARGE SCALE GENOMIC DNA]</scope>
    <source>
        <strain evidence="1 2">ASW11-36</strain>
    </source>
</reference>
<sequence length="176" mass="20157">MASVIAFLWFTQQENVSNFDTPQLTIEQLLTASDVEQGIVRAFKNNDMDALERWQERILAAARQVGYEDPQLVFLDGQRGLDYLQFQAKRRMFLQAVEQAYYLGEAFEPLAGRYPEAADLFPKTQQLFANRNATLEAMTEALLEANRESNEEPLSYAQANAQALVEWQRRLDEAAN</sequence>
<dbReference type="RefSeq" id="WP_289365471.1">
    <property type="nucleotide sequence ID" value="NZ_JAUCBP010000007.1"/>
</dbReference>